<name>A0AAV5WHM5_9BILA</name>
<gene>
    <name evidence="2" type="ORF">PFISCL1PPCAC_21536</name>
</gene>
<proteinExistence type="predicted"/>
<dbReference type="Proteomes" id="UP001432322">
    <property type="component" value="Unassembled WGS sequence"/>
</dbReference>
<evidence type="ECO:0000313" key="3">
    <source>
        <dbReference type="Proteomes" id="UP001432322"/>
    </source>
</evidence>
<feature type="non-terminal residue" evidence="2">
    <location>
        <position position="1"/>
    </location>
</feature>
<protein>
    <submittedName>
        <fullName evidence="2">Uncharacterized protein</fullName>
    </submittedName>
</protein>
<keyword evidence="3" id="KW-1185">Reference proteome</keyword>
<reference evidence="2" key="1">
    <citation type="submission" date="2023-10" db="EMBL/GenBank/DDBJ databases">
        <title>Genome assembly of Pristionchus species.</title>
        <authorList>
            <person name="Yoshida K."/>
            <person name="Sommer R.J."/>
        </authorList>
    </citation>
    <scope>NUCLEOTIDE SEQUENCE</scope>
    <source>
        <strain evidence="2">RS5133</strain>
    </source>
</reference>
<evidence type="ECO:0000313" key="2">
    <source>
        <dbReference type="EMBL" id="GMT30239.1"/>
    </source>
</evidence>
<feature type="compositionally biased region" description="Basic and acidic residues" evidence="1">
    <location>
        <begin position="114"/>
        <end position="128"/>
    </location>
</feature>
<accession>A0AAV5WHM5</accession>
<feature type="region of interest" description="Disordered" evidence="1">
    <location>
        <begin position="113"/>
        <end position="142"/>
    </location>
</feature>
<dbReference type="EMBL" id="BTSY01000005">
    <property type="protein sequence ID" value="GMT30239.1"/>
    <property type="molecule type" value="Genomic_DNA"/>
</dbReference>
<sequence length="142" mass="15697">QALLLSADNKKGADVEAKFGEIGWAASEFVVPPPSNESIYIEENEDASKGFRRTLVCMGRAATRCATSAAPNITKKPIFVTIQREVGHNDWIKEKKGFVENLPASLKGWKPVRMSKEKAQLGKSHEFDEPGPSSLKRIKVEE</sequence>
<comment type="caution">
    <text evidence="2">The sequence shown here is derived from an EMBL/GenBank/DDBJ whole genome shotgun (WGS) entry which is preliminary data.</text>
</comment>
<dbReference type="AlphaFoldDB" id="A0AAV5WHM5"/>
<organism evidence="2 3">
    <name type="scientific">Pristionchus fissidentatus</name>
    <dbReference type="NCBI Taxonomy" id="1538716"/>
    <lineage>
        <taxon>Eukaryota</taxon>
        <taxon>Metazoa</taxon>
        <taxon>Ecdysozoa</taxon>
        <taxon>Nematoda</taxon>
        <taxon>Chromadorea</taxon>
        <taxon>Rhabditida</taxon>
        <taxon>Rhabditina</taxon>
        <taxon>Diplogasteromorpha</taxon>
        <taxon>Diplogasteroidea</taxon>
        <taxon>Neodiplogasteridae</taxon>
        <taxon>Pristionchus</taxon>
    </lineage>
</organism>
<evidence type="ECO:0000256" key="1">
    <source>
        <dbReference type="SAM" id="MobiDB-lite"/>
    </source>
</evidence>